<gene>
    <name evidence="2" type="ORF">MSHOH_1855</name>
</gene>
<accession>A0A0E3SFQ0</accession>
<feature type="transmembrane region" description="Helical" evidence="1">
    <location>
        <begin position="110"/>
        <end position="132"/>
    </location>
</feature>
<proteinExistence type="predicted"/>
<dbReference type="PATRIC" id="fig|1434110.4.peg.2361"/>
<dbReference type="RefSeq" id="WP_048139293.1">
    <property type="nucleotide sequence ID" value="NZ_CP009516.1"/>
</dbReference>
<dbReference type="KEGG" id="mhor:MSHOH_1855"/>
<dbReference type="Proteomes" id="UP000033101">
    <property type="component" value="Chromosome"/>
</dbReference>
<keyword evidence="3" id="KW-1185">Reference proteome</keyword>
<feature type="transmembrane region" description="Helical" evidence="1">
    <location>
        <begin position="208"/>
        <end position="229"/>
    </location>
</feature>
<sequence length="272" mass="30225">MEDTLLTVFRLSLFETLCVTGSLILIGMILGIIENRANYYVQSVFGMKGIIATAWIGTPIHESGHLLMCYLFKHKVSEFKLFTLRPRDGVLGYVNHSWNSKSLYQNIGNFFIGMGPIFSGTLAMILGMYLFLPDSFSIFSNYLTLDSGQPGSQTLANIFLLTTQLFKSIFSAENLASLNFWIYFALAISISSHIALSKEDLKGAGRGLVTIFVFISLINMVALMLNINFTGFFTGILSLNVYLLAFSMVSVMFSLIRLVLSAFVYSLAHKVA</sequence>
<dbReference type="STRING" id="1434110.MSHOH_1855"/>
<dbReference type="EMBL" id="CP009516">
    <property type="protein sequence ID" value="AKB78338.1"/>
    <property type="molecule type" value="Genomic_DNA"/>
</dbReference>
<feature type="transmembrane region" description="Helical" evidence="1">
    <location>
        <begin position="39"/>
        <end position="58"/>
    </location>
</feature>
<name>A0A0E3SFQ0_9EURY</name>
<reference evidence="2 3" key="1">
    <citation type="submission" date="2014-07" db="EMBL/GenBank/DDBJ databases">
        <title>Methanogenic archaea and the global carbon cycle.</title>
        <authorList>
            <person name="Henriksen J.R."/>
            <person name="Luke J."/>
            <person name="Reinhart S."/>
            <person name="Benedict M.N."/>
            <person name="Youngblut N.D."/>
            <person name="Metcalf M.E."/>
            <person name="Whitaker R.J."/>
            <person name="Metcalf W.W."/>
        </authorList>
    </citation>
    <scope>NUCLEOTIDE SEQUENCE [LARGE SCALE GENOMIC DNA]</scope>
    <source>
        <strain evidence="2 3">HB-1</strain>
    </source>
</reference>
<evidence type="ECO:0000256" key="1">
    <source>
        <dbReference type="SAM" id="Phobius"/>
    </source>
</evidence>
<dbReference type="HOGENOM" id="CLU_080089_0_0_2"/>
<keyword evidence="1" id="KW-0812">Transmembrane</keyword>
<evidence type="ECO:0000313" key="3">
    <source>
        <dbReference type="Proteomes" id="UP000033101"/>
    </source>
</evidence>
<protein>
    <submittedName>
        <fullName evidence="2">Membrane protein, putative</fullName>
    </submittedName>
</protein>
<dbReference type="OrthoDB" id="135287at2157"/>
<keyword evidence="1" id="KW-1133">Transmembrane helix</keyword>
<organism evidence="2 3">
    <name type="scientific">Methanosarcina horonobensis HB-1 = JCM 15518</name>
    <dbReference type="NCBI Taxonomy" id="1434110"/>
    <lineage>
        <taxon>Archaea</taxon>
        <taxon>Methanobacteriati</taxon>
        <taxon>Methanobacteriota</taxon>
        <taxon>Stenosarchaea group</taxon>
        <taxon>Methanomicrobia</taxon>
        <taxon>Methanosarcinales</taxon>
        <taxon>Methanosarcinaceae</taxon>
        <taxon>Methanosarcina</taxon>
    </lineage>
</organism>
<dbReference type="AlphaFoldDB" id="A0A0E3SFQ0"/>
<feature type="transmembrane region" description="Helical" evidence="1">
    <location>
        <begin position="180"/>
        <end position="196"/>
    </location>
</feature>
<feature type="transmembrane region" description="Helical" evidence="1">
    <location>
        <begin position="241"/>
        <end position="268"/>
    </location>
</feature>
<feature type="transmembrane region" description="Helical" evidence="1">
    <location>
        <begin position="12"/>
        <end position="33"/>
    </location>
</feature>
<evidence type="ECO:0000313" key="2">
    <source>
        <dbReference type="EMBL" id="AKB78338.1"/>
    </source>
</evidence>
<dbReference type="GeneID" id="24831079"/>
<keyword evidence="1" id="KW-0472">Membrane</keyword>